<feature type="binding site" evidence="16">
    <location>
        <position position="251"/>
    </location>
    <ligand>
        <name>Mg(2+)</name>
        <dbReference type="ChEBI" id="CHEBI:18420"/>
        <label>1</label>
    </ligand>
</feature>
<feature type="binding site" evidence="15">
    <location>
        <position position="190"/>
    </location>
    <ligand>
        <name>ATP</name>
        <dbReference type="ChEBI" id="CHEBI:30616"/>
    </ligand>
</feature>
<dbReference type="PANTHER" id="PTHR43785:SF12">
    <property type="entry name" value="TYPE-1 GLUTAMINE SYNTHETASE 2"/>
    <property type="match status" value="1"/>
</dbReference>
<dbReference type="GO" id="GO:0046872">
    <property type="term" value="F:metal ion binding"/>
    <property type="evidence" value="ECO:0007669"/>
    <property type="project" value="UniProtKB-KW"/>
</dbReference>
<evidence type="ECO:0000313" key="21">
    <source>
        <dbReference type="EMBL" id="PYI57332.1"/>
    </source>
</evidence>
<evidence type="ECO:0000256" key="1">
    <source>
        <dbReference type="ARBA" id="ARBA00004496"/>
    </source>
</evidence>
<evidence type="ECO:0000259" key="20">
    <source>
        <dbReference type="PROSITE" id="PS51987"/>
    </source>
</evidence>
<reference evidence="21 22" key="1">
    <citation type="submission" date="2018-05" db="EMBL/GenBank/DDBJ databases">
        <title>Paenibacillus flagellatus sp. nov., isolated from selenium mineral soil.</title>
        <authorList>
            <person name="Dai X."/>
        </authorList>
    </citation>
    <scope>NUCLEOTIDE SEQUENCE [LARGE SCALE GENOMIC DNA]</scope>
    <source>
        <strain evidence="21 22">DXL2</strain>
    </source>
</reference>
<feature type="binding site" evidence="14">
    <location>
        <position position="305"/>
    </location>
    <ligand>
        <name>L-glutamate</name>
        <dbReference type="ChEBI" id="CHEBI:29985"/>
    </ligand>
</feature>
<evidence type="ECO:0000256" key="6">
    <source>
        <dbReference type="ARBA" id="ARBA00022598"/>
    </source>
</evidence>
<evidence type="ECO:0000256" key="8">
    <source>
        <dbReference type="ARBA" id="ARBA00022741"/>
    </source>
</evidence>
<feature type="binding site" evidence="16">
    <location>
        <position position="195"/>
    </location>
    <ligand>
        <name>Mg(2+)</name>
        <dbReference type="ChEBI" id="CHEBI:18420"/>
        <label>1</label>
    </ligand>
</feature>
<name>A0A2V5KE59_9BACL</name>
<evidence type="ECO:0000256" key="9">
    <source>
        <dbReference type="ARBA" id="ARBA00022840"/>
    </source>
</evidence>
<keyword evidence="10 16" id="KW-0460">Magnesium</keyword>
<dbReference type="SUPFAM" id="SSF54368">
    <property type="entry name" value="Glutamine synthetase, N-terminal domain"/>
    <property type="match status" value="1"/>
</dbReference>
<keyword evidence="8 15" id="KW-0547">Nucleotide-binding</keyword>
<feature type="binding site" evidence="14">
    <location>
        <position position="323"/>
    </location>
    <ligand>
        <name>L-glutamate</name>
        <dbReference type="ChEBI" id="CHEBI:29985"/>
    </ligand>
</feature>
<dbReference type="SUPFAM" id="SSF55931">
    <property type="entry name" value="Glutamine synthetase/guanido kinase"/>
    <property type="match status" value="1"/>
</dbReference>
<evidence type="ECO:0000256" key="14">
    <source>
        <dbReference type="PIRSR" id="PIRSR604809-1"/>
    </source>
</evidence>
<dbReference type="InterPro" id="IPR004809">
    <property type="entry name" value="Gln_synth_I"/>
</dbReference>
<dbReference type="Pfam" id="PF03951">
    <property type="entry name" value="Gln-synt_N"/>
    <property type="match status" value="1"/>
</dbReference>
<dbReference type="Gene3D" id="3.30.590.10">
    <property type="entry name" value="Glutamine synthetase/guanido kinase, catalytic domain"/>
    <property type="match status" value="1"/>
</dbReference>
<dbReference type="InterPro" id="IPR027303">
    <property type="entry name" value="Gln_synth_gly_rich_site"/>
</dbReference>
<organism evidence="21 22">
    <name type="scientific">Paenibacillus flagellatus</name>
    <dbReference type="NCBI Taxonomy" id="2211139"/>
    <lineage>
        <taxon>Bacteria</taxon>
        <taxon>Bacillati</taxon>
        <taxon>Bacillota</taxon>
        <taxon>Bacilli</taxon>
        <taxon>Bacillales</taxon>
        <taxon>Paenibacillaceae</taxon>
        <taxon>Paenibacillus</taxon>
    </lineage>
</organism>
<dbReference type="InterPro" id="IPR014746">
    <property type="entry name" value="Gln_synth/guanido_kin_cat_dom"/>
</dbReference>
<feature type="binding site" evidence="16">
    <location>
        <position position="140"/>
    </location>
    <ligand>
        <name>Mg(2+)</name>
        <dbReference type="ChEBI" id="CHEBI:18420"/>
        <label>1</label>
    </ligand>
</feature>
<evidence type="ECO:0000256" key="10">
    <source>
        <dbReference type="ARBA" id="ARBA00022842"/>
    </source>
</evidence>
<comment type="cofactor">
    <cofactor evidence="16">
        <name>Mg(2+)</name>
        <dbReference type="ChEBI" id="CHEBI:18420"/>
    </cofactor>
    <text evidence="16">Binds 2 Mg(2+) ions per subunit.</text>
</comment>
<evidence type="ECO:0000256" key="12">
    <source>
        <dbReference type="ARBA" id="ARBA00030668"/>
    </source>
</evidence>
<keyword evidence="5" id="KW-0963">Cytoplasm</keyword>
<keyword evidence="6 21" id="KW-0436">Ligase</keyword>
<dbReference type="GO" id="GO:0005737">
    <property type="term" value="C:cytoplasm"/>
    <property type="evidence" value="ECO:0007669"/>
    <property type="project" value="UniProtKB-SubCell"/>
</dbReference>
<dbReference type="InterPro" id="IPR036651">
    <property type="entry name" value="Gln_synt_N_sf"/>
</dbReference>
<dbReference type="PROSITE" id="PS51987">
    <property type="entry name" value="GS_CATALYTIC"/>
    <property type="match status" value="1"/>
</dbReference>
<comment type="similarity">
    <text evidence="2 17 18">Belongs to the glutamine synthetase family.</text>
</comment>
<dbReference type="SMART" id="SM01230">
    <property type="entry name" value="Gln-synt_C"/>
    <property type="match status" value="1"/>
</dbReference>
<feature type="domain" description="GS catalytic" evidence="20">
    <location>
        <begin position="115"/>
        <end position="451"/>
    </location>
</feature>
<keyword evidence="7 16" id="KW-0479">Metal-binding</keyword>
<keyword evidence="22" id="KW-1185">Reference proteome</keyword>
<dbReference type="EC" id="6.3.1.2" evidence="3"/>
<dbReference type="PANTHER" id="PTHR43785">
    <property type="entry name" value="GAMMA-GLUTAMYLPUTRESCINE SYNTHETASE"/>
    <property type="match status" value="1"/>
</dbReference>
<evidence type="ECO:0000256" key="5">
    <source>
        <dbReference type="ARBA" id="ARBA00022490"/>
    </source>
</evidence>
<dbReference type="GO" id="GO:0005524">
    <property type="term" value="F:ATP binding"/>
    <property type="evidence" value="ECO:0007669"/>
    <property type="project" value="UniProtKB-KW"/>
</dbReference>
<dbReference type="Pfam" id="PF00120">
    <property type="entry name" value="Gln-synt_C"/>
    <property type="match status" value="1"/>
</dbReference>
<dbReference type="InterPro" id="IPR008147">
    <property type="entry name" value="Gln_synt_N"/>
</dbReference>
<dbReference type="AlphaFoldDB" id="A0A2V5KE59"/>
<dbReference type="EMBL" id="QJVJ01000001">
    <property type="protein sequence ID" value="PYI57332.1"/>
    <property type="molecule type" value="Genomic_DNA"/>
</dbReference>
<feature type="domain" description="GS beta-grasp" evidence="19">
    <location>
        <begin position="23"/>
        <end position="108"/>
    </location>
</feature>
<proteinExistence type="inferred from homology"/>
<dbReference type="PROSITE" id="PS00181">
    <property type="entry name" value="GLNA_ATP"/>
    <property type="match status" value="1"/>
</dbReference>
<feature type="binding site" evidence="14">
    <location>
        <begin position="246"/>
        <end position="247"/>
    </location>
    <ligand>
        <name>L-glutamate</name>
        <dbReference type="ChEBI" id="CHEBI:29985"/>
    </ligand>
</feature>
<dbReference type="Gene3D" id="3.10.20.70">
    <property type="entry name" value="Glutamine synthetase, N-terminal domain"/>
    <property type="match status" value="1"/>
</dbReference>
<feature type="binding site" evidence="16">
    <location>
        <position position="202"/>
    </location>
    <ligand>
        <name>Mg(2+)</name>
        <dbReference type="ChEBI" id="CHEBI:18420"/>
        <label>1</label>
    </ligand>
</feature>
<dbReference type="InterPro" id="IPR008146">
    <property type="entry name" value="Gln_synth_cat_dom"/>
</dbReference>
<dbReference type="GO" id="GO:0004356">
    <property type="term" value="F:glutamine synthetase activity"/>
    <property type="evidence" value="ECO:0007669"/>
    <property type="project" value="UniProtKB-EC"/>
</dbReference>
<feature type="binding site" evidence="15">
    <location>
        <position position="323"/>
    </location>
    <ligand>
        <name>ATP</name>
        <dbReference type="ChEBI" id="CHEBI:30616"/>
    </ligand>
</feature>
<sequence length="451" mass="49831">MTGAGVADAKSRLEDVRERLGKRGAELLGLQFADLFGAIKTVYVHRDEFDSALAGKTMFDGSSVPGFARVERSELLLLPDPETIRFEPAVPEERGVAYAYCDVLDADGEPAACCSRTILKRALREAEKLGYTLNVGIEGEFFLFETDDRGEPIHVVHDRAGYFDGGPSDRGERARLDIVAALRRQGFRLEAAHHEVAPGQHEIDFKYGDAMTAADRWMTFRQIVKQVAHRHGLHASFMPKPFAGQNGNAMHCNQSLQRRDGSNAFFDASRPDGLSETARRYIGGLLRHAQGMAAIANPIVNSYKRLLPGYEAPTHIAWSSSNRSALVRVPSSRGAGTRVELRTPDPAANPYLVLAVMLRAGLEGIASRIEPPAEVVGNIHDMSDTERRDARIGRYPRDLHEAVEAMMADPLVRETLGDAVCETYASAKRREADEYAAAVHGWEIERYLARY</sequence>
<feature type="binding site" evidence="16">
    <location>
        <position position="340"/>
    </location>
    <ligand>
        <name>Mg(2+)</name>
        <dbReference type="ChEBI" id="CHEBI:18420"/>
        <label>1</label>
    </ligand>
</feature>
<evidence type="ECO:0000256" key="7">
    <source>
        <dbReference type="ARBA" id="ARBA00022723"/>
    </source>
</evidence>
<accession>A0A2V5KE59</accession>
<dbReference type="RefSeq" id="WP_110838371.1">
    <property type="nucleotide sequence ID" value="NZ_QJVJ01000001.1"/>
</dbReference>
<evidence type="ECO:0000256" key="17">
    <source>
        <dbReference type="PROSITE-ProRule" id="PRU01330"/>
    </source>
</evidence>
<evidence type="ECO:0000256" key="11">
    <source>
        <dbReference type="ARBA" id="ARBA00030136"/>
    </source>
</evidence>
<gene>
    <name evidence="21" type="primary">glnA</name>
    <name evidence="21" type="ORF">DLM86_02515</name>
</gene>
<dbReference type="Proteomes" id="UP000247476">
    <property type="component" value="Unassembled WGS sequence"/>
</dbReference>
<comment type="subcellular location">
    <subcellularLocation>
        <location evidence="1">Cytoplasm</location>
    </subcellularLocation>
</comment>
<feature type="binding site" evidence="14">
    <location>
        <position position="311"/>
    </location>
    <ligand>
        <name>L-glutamate</name>
        <dbReference type="ChEBI" id="CHEBI:29985"/>
    </ligand>
</feature>
<feature type="binding site" evidence="14">
    <location>
        <position position="342"/>
    </location>
    <ligand>
        <name>L-glutamate</name>
        <dbReference type="ChEBI" id="CHEBI:29985"/>
    </ligand>
</feature>
<keyword evidence="9 15" id="KW-0067">ATP-binding</keyword>
<evidence type="ECO:0000256" key="16">
    <source>
        <dbReference type="PIRSR" id="PIRSR604809-3"/>
    </source>
</evidence>
<evidence type="ECO:0000259" key="19">
    <source>
        <dbReference type="PROSITE" id="PS51986"/>
    </source>
</evidence>
<comment type="caution">
    <text evidence="21">The sequence shown here is derived from an EMBL/GenBank/DDBJ whole genome shotgun (WGS) entry which is preliminary data.</text>
</comment>
<dbReference type="OrthoDB" id="9807095at2"/>
<evidence type="ECO:0000313" key="22">
    <source>
        <dbReference type="Proteomes" id="UP000247476"/>
    </source>
</evidence>
<dbReference type="NCBIfam" id="TIGR00653">
    <property type="entry name" value="GlnA"/>
    <property type="match status" value="1"/>
</dbReference>
<feature type="binding site" evidence="15">
    <location>
        <begin position="205"/>
        <end position="207"/>
    </location>
    <ligand>
        <name>ATP</name>
        <dbReference type="ChEBI" id="CHEBI:30616"/>
    </ligand>
</feature>
<evidence type="ECO:0000256" key="13">
    <source>
        <dbReference type="ARBA" id="ARBA00049436"/>
    </source>
</evidence>
<protein>
    <recommendedName>
        <fullName evidence="4">Glutamine synthetase</fullName>
        <ecNumber evidence="3">6.3.1.2</ecNumber>
    </recommendedName>
    <alternativeName>
        <fullName evidence="12">Glutamate--ammonia ligase</fullName>
    </alternativeName>
    <alternativeName>
        <fullName evidence="11">Glutamine synthetase I alpha</fullName>
    </alternativeName>
</protein>
<dbReference type="PROSITE" id="PS51986">
    <property type="entry name" value="GS_BETA_GRASP"/>
    <property type="match status" value="1"/>
</dbReference>
<comment type="catalytic activity">
    <reaction evidence="13">
        <text>L-glutamate + NH4(+) + ATP = L-glutamine + ADP + phosphate + H(+)</text>
        <dbReference type="Rhea" id="RHEA:16169"/>
        <dbReference type="ChEBI" id="CHEBI:15378"/>
        <dbReference type="ChEBI" id="CHEBI:28938"/>
        <dbReference type="ChEBI" id="CHEBI:29985"/>
        <dbReference type="ChEBI" id="CHEBI:30616"/>
        <dbReference type="ChEBI" id="CHEBI:43474"/>
        <dbReference type="ChEBI" id="CHEBI:58359"/>
        <dbReference type="ChEBI" id="CHEBI:456216"/>
        <dbReference type="EC" id="6.3.1.2"/>
    </reaction>
</comment>
<evidence type="ECO:0000256" key="2">
    <source>
        <dbReference type="ARBA" id="ARBA00009897"/>
    </source>
</evidence>
<evidence type="ECO:0000256" key="18">
    <source>
        <dbReference type="RuleBase" id="RU000384"/>
    </source>
</evidence>
<evidence type="ECO:0000256" key="3">
    <source>
        <dbReference type="ARBA" id="ARBA00012937"/>
    </source>
</evidence>
<evidence type="ECO:0000256" key="4">
    <source>
        <dbReference type="ARBA" id="ARBA00021364"/>
    </source>
</evidence>
<evidence type="ECO:0000256" key="15">
    <source>
        <dbReference type="PIRSR" id="PIRSR604809-2"/>
    </source>
</evidence>
<feature type="binding site" evidence="16">
    <location>
        <position position="138"/>
    </location>
    <ligand>
        <name>Mg(2+)</name>
        <dbReference type="ChEBI" id="CHEBI:18420"/>
        <label>1</label>
    </ligand>
</feature>
<dbReference type="GO" id="GO:0006542">
    <property type="term" value="P:glutamine biosynthetic process"/>
    <property type="evidence" value="ECO:0007669"/>
    <property type="project" value="InterPro"/>
</dbReference>